<name>A0AAV2FA99_9ROSI</name>
<dbReference type="Proteomes" id="UP001497516">
    <property type="component" value="Chromosome 6"/>
</dbReference>
<protein>
    <submittedName>
        <fullName evidence="1">Uncharacterized protein</fullName>
    </submittedName>
</protein>
<organism evidence="1 2">
    <name type="scientific">Linum trigynum</name>
    <dbReference type="NCBI Taxonomy" id="586398"/>
    <lineage>
        <taxon>Eukaryota</taxon>
        <taxon>Viridiplantae</taxon>
        <taxon>Streptophyta</taxon>
        <taxon>Embryophyta</taxon>
        <taxon>Tracheophyta</taxon>
        <taxon>Spermatophyta</taxon>
        <taxon>Magnoliopsida</taxon>
        <taxon>eudicotyledons</taxon>
        <taxon>Gunneridae</taxon>
        <taxon>Pentapetalae</taxon>
        <taxon>rosids</taxon>
        <taxon>fabids</taxon>
        <taxon>Malpighiales</taxon>
        <taxon>Linaceae</taxon>
        <taxon>Linum</taxon>
    </lineage>
</organism>
<reference evidence="1 2" key="1">
    <citation type="submission" date="2024-04" db="EMBL/GenBank/DDBJ databases">
        <authorList>
            <person name="Fracassetti M."/>
        </authorList>
    </citation>
    <scope>NUCLEOTIDE SEQUENCE [LARGE SCALE GENOMIC DNA]</scope>
</reference>
<keyword evidence="2" id="KW-1185">Reference proteome</keyword>
<gene>
    <name evidence="1" type="ORF">LTRI10_LOCUS35413</name>
</gene>
<dbReference type="AlphaFoldDB" id="A0AAV2FA99"/>
<sequence length="138" mass="16405">MNQPYLVALRGNPKMERELRLWASTNSRDHWKLDFTQFEGLQCRDIIREVVAHPQWRRLLEMEDDIYGELCVEFFSTFTIFTSKSTFSDPRHKVTFHLGGEWNTLTFDELARSLRVYDGCEAEWEEDAIIVFNMNATF</sequence>
<evidence type="ECO:0000313" key="2">
    <source>
        <dbReference type="Proteomes" id="UP001497516"/>
    </source>
</evidence>
<dbReference type="EMBL" id="OZ034819">
    <property type="protein sequence ID" value="CAL1394944.1"/>
    <property type="molecule type" value="Genomic_DNA"/>
</dbReference>
<proteinExistence type="predicted"/>
<evidence type="ECO:0000313" key="1">
    <source>
        <dbReference type="EMBL" id="CAL1394944.1"/>
    </source>
</evidence>
<accession>A0AAV2FA99</accession>